<dbReference type="Pfam" id="PF00291">
    <property type="entry name" value="PALP"/>
    <property type="match status" value="1"/>
</dbReference>
<organism evidence="3 4">
    <name type="scientific">Tilletia horrida</name>
    <dbReference type="NCBI Taxonomy" id="155126"/>
    <lineage>
        <taxon>Eukaryota</taxon>
        <taxon>Fungi</taxon>
        <taxon>Dikarya</taxon>
        <taxon>Basidiomycota</taxon>
        <taxon>Ustilaginomycotina</taxon>
        <taxon>Exobasidiomycetes</taxon>
        <taxon>Tilletiales</taxon>
        <taxon>Tilletiaceae</taxon>
        <taxon>Tilletia</taxon>
    </lineage>
</organism>
<dbReference type="Proteomes" id="UP001176521">
    <property type="component" value="Unassembled WGS sequence"/>
</dbReference>
<dbReference type="InterPro" id="IPR001763">
    <property type="entry name" value="Rhodanese-like_dom"/>
</dbReference>
<dbReference type="InterPro" id="IPR001926">
    <property type="entry name" value="TrpB-like_PALP"/>
</dbReference>
<dbReference type="InterPro" id="IPR050214">
    <property type="entry name" value="Cys_Synth/Cystath_Beta-Synth"/>
</dbReference>
<dbReference type="PROSITE" id="PS50206">
    <property type="entry name" value="RHODANESE_3"/>
    <property type="match status" value="1"/>
</dbReference>
<feature type="region of interest" description="Disordered" evidence="1">
    <location>
        <begin position="523"/>
        <end position="542"/>
    </location>
</feature>
<dbReference type="InterPro" id="IPR036873">
    <property type="entry name" value="Rhodanese-like_dom_sf"/>
</dbReference>
<evidence type="ECO:0000259" key="2">
    <source>
        <dbReference type="PROSITE" id="PS50206"/>
    </source>
</evidence>
<dbReference type="AlphaFoldDB" id="A0AAN6JL63"/>
<dbReference type="Gene3D" id="3.40.250.10">
    <property type="entry name" value="Rhodanese-like domain"/>
    <property type="match status" value="1"/>
</dbReference>
<evidence type="ECO:0000313" key="4">
    <source>
        <dbReference type="Proteomes" id="UP001176521"/>
    </source>
</evidence>
<dbReference type="SUPFAM" id="SSF52821">
    <property type="entry name" value="Rhodanese/Cell cycle control phosphatase"/>
    <property type="match status" value="1"/>
</dbReference>
<name>A0AAN6JL63_9BASI</name>
<keyword evidence="4" id="KW-1185">Reference proteome</keyword>
<comment type="caution">
    <text evidence="3">The sequence shown here is derived from an EMBL/GenBank/DDBJ whole genome shotgun (WGS) entry which is preliminary data.</text>
</comment>
<feature type="region of interest" description="Disordered" evidence="1">
    <location>
        <begin position="416"/>
        <end position="484"/>
    </location>
</feature>
<feature type="compositionally biased region" description="Low complexity" evidence="1">
    <location>
        <begin position="467"/>
        <end position="484"/>
    </location>
</feature>
<feature type="compositionally biased region" description="Low complexity" evidence="1">
    <location>
        <begin position="523"/>
        <end position="540"/>
    </location>
</feature>
<feature type="compositionally biased region" description="Polar residues" evidence="1">
    <location>
        <begin position="436"/>
        <end position="446"/>
    </location>
</feature>
<protein>
    <recommendedName>
        <fullName evidence="2">Rhodanese domain-containing protein</fullName>
    </recommendedName>
</protein>
<dbReference type="PANTHER" id="PTHR10314">
    <property type="entry name" value="CYSTATHIONINE BETA-SYNTHASE"/>
    <property type="match status" value="1"/>
</dbReference>
<gene>
    <name evidence="3" type="ORF">OC842_002370</name>
</gene>
<feature type="compositionally biased region" description="Basic and acidic residues" evidence="1">
    <location>
        <begin position="455"/>
        <end position="465"/>
    </location>
</feature>
<evidence type="ECO:0000313" key="3">
    <source>
        <dbReference type="EMBL" id="KAK0535266.1"/>
    </source>
</evidence>
<feature type="domain" description="Rhodanese" evidence="2">
    <location>
        <begin position="593"/>
        <end position="648"/>
    </location>
</feature>
<dbReference type="EMBL" id="JAPDMQ010000099">
    <property type="protein sequence ID" value="KAK0535266.1"/>
    <property type="molecule type" value="Genomic_DNA"/>
</dbReference>
<evidence type="ECO:0000256" key="1">
    <source>
        <dbReference type="SAM" id="MobiDB-lite"/>
    </source>
</evidence>
<sequence length="650" mass="69960">MAFDAPPSEANVNNVFRGSRALHDFYDPDRTFPTPLVEIPAALNPFHQDGVHIFAKMHSALPAANVKSLPALNMLKEGGFDDGVAADGQASAGIPAQNIVEYSSGSTVISLAIISKIFGLNHVTAYLSNKTSAAKLDLMRFFGLKLRVFGGPSQPEPEDVRGGIRAAGEKAKEDGYFNPNQYENEANWKAHFKWTARQLHRQLGQDLDIFVAGMGTSGTMTGTGLALKKLNPQVYRVGVTTKPGDRVPGPRSEALLAPVLFPWRDSIDAMEWVGSQEAFTLSMQLCRTGLLVGPSSGFNLQGLLQRLSTLKEAGELDQLRHRKENGDDSINAVFICCDGPFQYIEEYFSKVDAKEFLPIDDDMLLDVDKYRYDDAWELDAHEAVRRFRLAPTRQTALADVGVQVCGAVAASDSPISSRRSSATADADEEDGFSSPILLTTASSTRPPSLGSIFDEVIKQDREHHRVGGSPRSSSPPTSLSGSEASSTRLASVIVVDLRQPGEAPQLAFQGTVVHLPLQSLVDSVQSGSSSSNSSSSPGSDTADIVEVQCPFAHPPTLRAQWLELDAFFKLVSPTDACDSTTESQDTLPNLPPELRTLLRAPGVKENANLLFICHHGNTARIATSVVRNAGFYAWSVAGGATALASALPLP</sequence>
<reference evidence="3" key="1">
    <citation type="journal article" date="2023" name="PhytoFront">
        <title>Draft Genome Resources of Seven Strains of Tilletia horrida, Causal Agent of Kernel Smut of Rice.</title>
        <authorList>
            <person name="Khanal S."/>
            <person name="Antony Babu S."/>
            <person name="Zhou X.G."/>
        </authorList>
    </citation>
    <scope>NUCLEOTIDE SEQUENCE</scope>
    <source>
        <strain evidence="3">TX3</strain>
    </source>
</reference>
<proteinExistence type="predicted"/>
<dbReference type="SUPFAM" id="SSF53686">
    <property type="entry name" value="Tryptophan synthase beta subunit-like PLP-dependent enzymes"/>
    <property type="match status" value="1"/>
</dbReference>
<accession>A0AAN6JL63</accession>
<dbReference type="InterPro" id="IPR036052">
    <property type="entry name" value="TrpB-like_PALP_sf"/>
</dbReference>
<dbReference type="Gene3D" id="3.40.50.1100">
    <property type="match status" value="2"/>
</dbReference>